<organism evidence="2 3">
    <name type="scientific">Stylosanthes scabra</name>
    <dbReference type="NCBI Taxonomy" id="79078"/>
    <lineage>
        <taxon>Eukaryota</taxon>
        <taxon>Viridiplantae</taxon>
        <taxon>Streptophyta</taxon>
        <taxon>Embryophyta</taxon>
        <taxon>Tracheophyta</taxon>
        <taxon>Spermatophyta</taxon>
        <taxon>Magnoliopsida</taxon>
        <taxon>eudicotyledons</taxon>
        <taxon>Gunneridae</taxon>
        <taxon>Pentapetalae</taxon>
        <taxon>rosids</taxon>
        <taxon>fabids</taxon>
        <taxon>Fabales</taxon>
        <taxon>Fabaceae</taxon>
        <taxon>Papilionoideae</taxon>
        <taxon>50 kb inversion clade</taxon>
        <taxon>dalbergioids sensu lato</taxon>
        <taxon>Dalbergieae</taxon>
        <taxon>Pterocarpus clade</taxon>
        <taxon>Stylosanthes</taxon>
    </lineage>
</organism>
<feature type="region of interest" description="Disordered" evidence="1">
    <location>
        <begin position="14"/>
        <end position="46"/>
    </location>
</feature>
<proteinExistence type="predicted"/>
<sequence>MVKLKSIDTFFKRSDQTSAATPSTHKPLNTNGSSSTLQQQASSKRQRISFEEMDAFHLERDPGLRPMIWNFPPSLKDEIRRAYLK</sequence>
<keyword evidence="3" id="KW-1185">Reference proteome</keyword>
<evidence type="ECO:0000313" key="3">
    <source>
        <dbReference type="Proteomes" id="UP001341840"/>
    </source>
</evidence>
<dbReference type="Proteomes" id="UP001341840">
    <property type="component" value="Unassembled WGS sequence"/>
</dbReference>
<protein>
    <submittedName>
        <fullName evidence="2">Uncharacterized protein</fullName>
    </submittedName>
</protein>
<dbReference type="EMBL" id="JASCZI010091062">
    <property type="protein sequence ID" value="MED6148756.1"/>
    <property type="molecule type" value="Genomic_DNA"/>
</dbReference>
<reference evidence="2 3" key="1">
    <citation type="journal article" date="2023" name="Plants (Basel)">
        <title>Bridging the Gap: Combining Genomics and Transcriptomics Approaches to Understand Stylosanthes scabra, an Orphan Legume from the Brazilian Caatinga.</title>
        <authorList>
            <person name="Ferreira-Neto J.R.C."/>
            <person name="da Silva M.D."/>
            <person name="Binneck E."/>
            <person name="de Melo N.F."/>
            <person name="da Silva R.H."/>
            <person name="de Melo A.L.T.M."/>
            <person name="Pandolfi V."/>
            <person name="Bustamante F.O."/>
            <person name="Brasileiro-Vidal A.C."/>
            <person name="Benko-Iseppon A.M."/>
        </authorList>
    </citation>
    <scope>NUCLEOTIDE SEQUENCE [LARGE SCALE GENOMIC DNA]</scope>
    <source>
        <tissue evidence="2">Leaves</tissue>
    </source>
</reference>
<evidence type="ECO:0000313" key="2">
    <source>
        <dbReference type="EMBL" id="MED6148756.1"/>
    </source>
</evidence>
<accession>A0ABU6TJ05</accession>
<comment type="caution">
    <text evidence="2">The sequence shown here is derived from an EMBL/GenBank/DDBJ whole genome shotgun (WGS) entry which is preliminary data.</text>
</comment>
<feature type="non-terminal residue" evidence="2">
    <location>
        <position position="85"/>
    </location>
</feature>
<evidence type="ECO:0000256" key="1">
    <source>
        <dbReference type="SAM" id="MobiDB-lite"/>
    </source>
</evidence>
<name>A0ABU6TJ05_9FABA</name>
<gene>
    <name evidence="2" type="ORF">PIB30_055911</name>
</gene>
<feature type="compositionally biased region" description="Polar residues" evidence="1">
    <location>
        <begin position="16"/>
        <end position="43"/>
    </location>
</feature>